<dbReference type="GO" id="GO:0005886">
    <property type="term" value="C:plasma membrane"/>
    <property type="evidence" value="ECO:0007669"/>
    <property type="project" value="TreeGrafter"/>
</dbReference>
<dbReference type="InterPro" id="IPR001046">
    <property type="entry name" value="NRAMP_fam"/>
</dbReference>
<evidence type="ECO:0000256" key="5">
    <source>
        <dbReference type="SAM" id="Phobius"/>
    </source>
</evidence>
<dbReference type="Pfam" id="PF01566">
    <property type="entry name" value="Nramp"/>
    <property type="match status" value="1"/>
</dbReference>
<feature type="transmembrane region" description="Helical" evidence="5">
    <location>
        <begin position="208"/>
        <end position="232"/>
    </location>
</feature>
<feature type="transmembrane region" description="Helical" evidence="5">
    <location>
        <begin position="176"/>
        <end position="196"/>
    </location>
</feature>
<dbReference type="GO" id="GO:0030026">
    <property type="term" value="P:intracellular manganese ion homeostasis"/>
    <property type="evidence" value="ECO:0007669"/>
    <property type="project" value="TreeGrafter"/>
</dbReference>
<organism evidence="6 7">
    <name type="scientific">Sclerotinia trifoliorum</name>
    <dbReference type="NCBI Taxonomy" id="28548"/>
    <lineage>
        <taxon>Eukaryota</taxon>
        <taxon>Fungi</taxon>
        <taxon>Dikarya</taxon>
        <taxon>Ascomycota</taxon>
        <taxon>Pezizomycotina</taxon>
        <taxon>Leotiomycetes</taxon>
        <taxon>Helotiales</taxon>
        <taxon>Sclerotiniaceae</taxon>
        <taxon>Sclerotinia</taxon>
    </lineage>
</organism>
<reference evidence="6" key="1">
    <citation type="submission" date="2020-10" db="EMBL/GenBank/DDBJ databases">
        <authorList>
            <person name="Kusch S."/>
        </authorList>
    </citation>
    <scope>NUCLEOTIDE SEQUENCE</scope>
    <source>
        <strain evidence="6">SwB9</strain>
    </source>
</reference>
<dbReference type="Proteomes" id="UP000624404">
    <property type="component" value="Unassembled WGS sequence"/>
</dbReference>
<dbReference type="OrthoDB" id="409173at2759"/>
<dbReference type="EMBL" id="CAJHIA010000007">
    <property type="protein sequence ID" value="CAD6442065.1"/>
    <property type="molecule type" value="Genomic_DNA"/>
</dbReference>
<comment type="caution">
    <text evidence="6">The sequence shown here is derived from an EMBL/GenBank/DDBJ whole genome shotgun (WGS) entry which is preliminary data.</text>
</comment>
<proteinExistence type="predicted"/>
<evidence type="ECO:0000256" key="1">
    <source>
        <dbReference type="ARBA" id="ARBA00004141"/>
    </source>
</evidence>
<evidence type="ECO:0000313" key="7">
    <source>
        <dbReference type="Proteomes" id="UP000624404"/>
    </source>
</evidence>
<evidence type="ECO:0000256" key="2">
    <source>
        <dbReference type="ARBA" id="ARBA00022692"/>
    </source>
</evidence>
<feature type="transmembrane region" description="Helical" evidence="5">
    <location>
        <begin position="99"/>
        <end position="120"/>
    </location>
</feature>
<feature type="transmembrane region" description="Helical" evidence="5">
    <location>
        <begin position="366"/>
        <end position="391"/>
    </location>
</feature>
<keyword evidence="3 5" id="KW-1133">Transmembrane helix</keyword>
<keyword evidence="7" id="KW-1185">Reference proteome</keyword>
<evidence type="ECO:0000256" key="3">
    <source>
        <dbReference type="ARBA" id="ARBA00022989"/>
    </source>
</evidence>
<feature type="transmembrane region" description="Helical" evidence="5">
    <location>
        <begin position="252"/>
        <end position="276"/>
    </location>
</feature>
<feature type="transmembrane region" description="Helical" evidence="5">
    <location>
        <begin position="518"/>
        <end position="539"/>
    </location>
</feature>
<dbReference type="NCBIfam" id="TIGR01197">
    <property type="entry name" value="nramp"/>
    <property type="match status" value="1"/>
</dbReference>
<feature type="transmembrane region" description="Helical" evidence="5">
    <location>
        <begin position="412"/>
        <end position="431"/>
    </location>
</feature>
<feature type="transmembrane region" description="Helical" evidence="5">
    <location>
        <begin position="323"/>
        <end position="346"/>
    </location>
</feature>
<comment type="subcellular location">
    <subcellularLocation>
        <location evidence="1">Membrane</location>
        <topology evidence="1">Multi-pass membrane protein</topology>
    </subcellularLocation>
</comment>
<dbReference type="GO" id="GO:0034755">
    <property type="term" value="P:iron ion transmembrane transport"/>
    <property type="evidence" value="ECO:0007669"/>
    <property type="project" value="TreeGrafter"/>
</dbReference>
<feature type="transmembrane region" description="Helical" evidence="5">
    <location>
        <begin position="437"/>
        <end position="459"/>
    </location>
</feature>
<protein>
    <submittedName>
        <fullName evidence="6">1eda123d-e63a-4fd1-8a5f-5a04cbdb2bec</fullName>
    </submittedName>
</protein>
<dbReference type="GO" id="GO:0005384">
    <property type="term" value="F:manganese ion transmembrane transporter activity"/>
    <property type="evidence" value="ECO:0007669"/>
    <property type="project" value="TreeGrafter"/>
</dbReference>
<dbReference type="PRINTS" id="PR00447">
    <property type="entry name" value="NATRESASSCMP"/>
</dbReference>
<accession>A0A8H2ZPL1</accession>
<dbReference type="AlphaFoldDB" id="A0A8H2ZPL1"/>
<dbReference type="GO" id="GO:0015086">
    <property type="term" value="F:cadmium ion transmembrane transporter activity"/>
    <property type="evidence" value="ECO:0007669"/>
    <property type="project" value="TreeGrafter"/>
</dbReference>
<dbReference type="PANTHER" id="PTHR11706">
    <property type="entry name" value="SOLUTE CARRIER PROTEIN FAMILY 11 MEMBER"/>
    <property type="match status" value="1"/>
</dbReference>
<evidence type="ECO:0000256" key="4">
    <source>
        <dbReference type="ARBA" id="ARBA00023136"/>
    </source>
</evidence>
<feature type="transmembrane region" description="Helical" evidence="5">
    <location>
        <begin position="141"/>
        <end position="164"/>
    </location>
</feature>
<keyword evidence="4 5" id="KW-0472">Membrane</keyword>
<keyword evidence="2 5" id="KW-0812">Transmembrane</keyword>
<gene>
    <name evidence="6" type="ORF">SCLTRI_LOCUS1857</name>
</gene>
<name>A0A8H2ZPL1_9HELO</name>
<evidence type="ECO:0000313" key="6">
    <source>
        <dbReference type="EMBL" id="CAD6442065.1"/>
    </source>
</evidence>
<dbReference type="NCBIfam" id="NF037982">
    <property type="entry name" value="Nramp_1"/>
    <property type="match status" value="1"/>
</dbReference>
<dbReference type="PANTHER" id="PTHR11706:SF30">
    <property type="entry name" value="TRANSPORTER SMF1_ESP1"/>
    <property type="match status" value="1"/>
</dbReference>
<sequence>MDQPTICISLAKPTNCSLNSTHSLEKKSSIIVVVGNEPQGSSSSSSSSQTYLPLRYARQVAGLLWKFAKFTGPGAIISVAYIDPDNYQSDLTAGAKFEYKLLCAVVFSNLAAIFLQALSTKLGCVTGMDLAQMNRAHLHPWLNIALWILAECAIICTDIGQVIGTAIALNLLNPKITLIAGCVISVSDTLFILLFYKPDGSIRRLRIFEMFISVFVVAIFVMFCIELSFITAPANQVFKGLLPSKTIFVGQGLFQSCAILGGNIMPHTIYLGSGLVQARMREFDHKNEKYHEARTSNSKSATMLYRPTLSAIKSCMSSTIAELCITLFIVANFVNSAILIVAAASLSEENQNADLPGMYQLFVDTIGQAAGTIFAVGLLFSGISAGIVATMAGQLICEGAMDWRLSPFVRRLVTRCISIVPAVVIAAAAGQRGLAKALVVGNVVLSVSLIFVTAPLVWYTSAERFMRVGVEDGDGVAGMGSGIVGARLRDADAREDGRGDGGATVSLANGWAVTSMGWLLWFVVAGMNVALLTFLGLGIGGDD</sequence>